<keyword evidence="2" id="KW-0732">Signal</keyword>
<comment type="caution">
    <text evidence="3">The sequence shown here is derived from an EMBL/GenBank/DDBJ whole genome shotgun (WGS) entry which is preliminary data.</text>
</comment>
<dbReference type="Proteomes" id="UP001138540">
    <property type="component" value="Unassembled WGS sequence"/>
</dbReference>
<evidence type="ECO:0000313" key="3">
    <source>
        <dbReference type="EMBL" id="MBB5986225.1"/>
    </source>
</evidence>
<evidence type="ECO:0000313" key="4">
    <source>
        <dbReference type="Proteomes" id="UP001138540"/>
    </source>
</evidence>
<accession>A0ABR6NG26</accession>
<keyword evidence="4" id="KW-1185">Reference proteome</keyword>
<proteinExistence type="predicted"/>
<reference evidence="3 4" key="1">
    <citation type="submission" date="2020-08" db="EMBL/GenBank/DDBJ databases">
        <title>Exploring microbial biodiversity for novel pathways involved in the catabolism of aromatic compounds derived from lignin.</title>
        <authorList>
            <person name="Elkins J."/>
        </authorList>
    </citation>
    <scope>NUCLEOTIDE SEQUENCE [LARGE SCALE GENOMIC DNA]</scope>
    <source>
        <strain evidence="3 4">B1D3A</strain>
    </source>
</reference>
<feature type="signal peptide" evidence="2">
    <location>
        <begin position="1"/>
        <end position="18"/>
    </location>
</feature>
<protein>
    <submittedName>
        <fullName evidence="3">Uncharacterized protein</fullName>
    </submittedName>
</protein>
<feature type="chain" id="PRO_5047365818" evidence="2">
    <location>
        <begin position="19"/>
        <end position="232"/>
    </location>
</feature>
<sequence>MSTAVVAAFLASPALAQAKEPKTGSLVPSTPSGSVPDRLGLTDETRGRMAVESFAECLVAKRADEVKAYVRLKHGSEGIKKLGQLIEKNSSCLAYGTTRIHQNTLRGAVFRALYLKENGRDKLALSGKVFPFAEHVDDAQSESGKVYLTLMEFGSCVVRSDPEAAKDFLLAEPDSAAETKALGALSSKFGSCFPQGPQATLSKSVLSAVLAEAAYREAEMGKAGPAAVSGKQ</sequence>
<gene>
    <name evidence="3" type="ORF">HNP60_002199</name>
</gene>
<feature type="region of interest" description="Disordered" evidence="1">
    <location>
        <begin position="20"/>
        <end position="42"/>
    </location>
</feature>
<dbReference type="RefSeq" id="WP_184048112.1">
    <property type="nucleotide sequence ID" value="NZ_JACHKA010000001.1"/>
</dbReference>
<name>A0ABR6NG26_9SPHN</name>
<evidence type="ECO:0000256" key="1">
    <source>
        <dbReference type="SAM" id="MobiDB-lite"/>
    </source>
</evidence>
<dbReference type="EMBL" id="JACHKA010000001">
    <property type="protein sequence ID" value="MBB5986225.1"/>
    <property type="molecule type" value="Genomic_DNA"/>
</dbReference>
<evidence type="ECO:0000256" key="2">
    <source>
        <dbReference type="SAM" id="SignalP"/>
    </source>
</evidence>
<organism evidence="3 4">
    <name type="scientific">Sphingobium lignivorans</name>
    <dbReference type="NCBI Taxonomy" id="2735886"/>
    <lineage>
        <taxon>Bacteria</taxon>
        <taxon>Pseudomonadati</taxon>
        <taxon>Pseudomonadota</taxon>
        <taxon>Alphaproteobacteria</taxon>
        <taxon>Sphingomonadales</taxon>
        <taxon>Sphingomonadaceae</taxon>
        <taxon>Sphingobium</taxon>
    </lineage>
</organism>